<dbReference type="InterPro" id="IPR050571">
    <property type="entry name" value="Class-IV_PLP-Dep_Aminotrnsfr"/>
</dbReference>
<dbReference type="InterPro" id="IPR001544">
    <property type="entry name" value="Aminotrans_IV"/>
</dbReference>
<dbReference type="Gene3D" id="3.30.470.10">
    <property type="match status" value="1"/>
</dbReference>
<dbReference type="KEGG" id="dee:HQN60_00305"/>
<dbReference type="CDD" id="cd01558">
    <property type="entry name" value="D-AAT_like"/>
    <property type="match status" value="1"/>
</dbReference>
<dbReference type="InterPro" id="IPR043132">
    <property type="entry name" value="BCAT-like_C"/>
</dbReference>
<evidence type="ECO:0000313" key="5">
    <source>
        <dbReference type="Proteomes" id="UP000504844"/>
    </source>
</evidence>
<dbReference type="PANTHER" id="PTHR42743">
    <property type="entry name" value="AMINO-ACID AMINOTRANSFERASE"/>
    <property type="match status" value="1"/>
</dbReference>
<dbReference type="GO" id="GO:0046394">
    <property type="term" value="P:carboxylic acid biosynthetic process"/>
    <property type="evidence" value="ECO:0007669"/>
    <property type="project" value="UniProtKB-ARBA"/>
</dbReference>
<keyword evidence="3" id="KW-0663">Pyridoxal phosphate</keyword>
<dbReference type="AlphaFoldDB" id="A0A6M8SJS8"/>
<organism evidence="4 5">
    <name type="scientific">Deefgea piscis</name>
    <dbReference type="NCBI Taxonomy" id="2739061"/>
    <lineage>
        <taxon>Bacteria</taxon>
        <taxon>Pseudomonadati</taxon>
        <taxon>Pseudomonadota</taxon>
        <taxon>Betaproteobacteria</taxon>
        <taxon>Neisseriales</taxon>
        <taxon>Chitinibacteraceae</taxon>
        <taxon>Deefgea</taxon>
    </lineage>
</organism>
<keyword evidence="5" id="KW-1185">Reference proteome</keyword>
<sequence length="291" mass="32264">MQIPHKIAFLNGQFAPLAELKISVMDRGFLFGDGVYEMIPVYQRVAFRLDEHLVRLANNLAQVRIENPYSISAWREHIQALIHAQTFVDQSIYLQVSRGSAYPRQHAFPLEAMPTVLMFADELEPPPALAVECGVSAITCNDVRWQRCNIKAISLLANVLAKQEAVDAGVAEAILLRDGDLTEGAASNIFIVKDGVIYTPAPSNLMLTGITYDVILELAQQHDLPVTLAPVTEQMLRDADELWLTSSSKEVLAIVNLDGQAVGNGQVGPIYKIMYGLYQNFKMTVMHRGQE</sequence>
<dbReference type="SUPFAM" id="SSF56752">
    <property type="entry name" value="D-aminoacid aminotransferase-like PLP-dependent enzymes"/>
    <property type="match status" value="1"/>
</dbReference>
<comment type="similarity">
    <text evidence="2">Belongs to the class-IV pyridoxal-phosphate-dependent aminotransferase family.</text>
</comment>
<comment type="cofactor">
    <cofactor evidence="1">
        <name>pyridoxal 5'-phosphate</name>
        <dbReference type="ChEBI" id="CHEBI:597326"/>
    </cofactor>
</comment>
<evidence type="ECO:0000256" key="2">
    <source>
        <dbReference type="ARBA" id="ARBA00009320"/>
    </source>
</evidence>
<dbReference type="Gene3D" id="3.20.10.10">
    <property type="entry name" value="D-amino Acid Aminotransferase, subunit A, domain 2"/>
    <property type="match status" value="1"/>
</dbReference>
<dbReference type="InterPro" id="IPR043131">
    <property type="entry name" value="BCAT-like_N"/>
</dbReference>
<keyword evidence="4" id="KW-0032">Aminotransferase</keyword>
<gene>
    <name evidence="4" type="ORF">HQN60_00305</name>
</gene>
<dbReference type="GO" id="GO:0005829">
    <property type="term" value="C:cytosol"/>
    <property type="evidence" value="ECO:0007669"/>
    <property type="project" value="TreeGrafter"/>
</dbReference>
<reference evidence="4 5" key="1">
    <citation type="submission" date="2020-05" db="EMBL/GenBank/DDBJ databases">
        <title>Complete genome sequence of Deefgea sp. D17.</title>
        <authorList>
            <person name="Bae J.-W."/>
            <person name="Han J.E."/>
        </authorList>
    </citation>
    <scope>NUCLEOTIDE SEQUENCE [LARGE SCALE GENOMIC DNA]</scope>
    <source>
        <strain evidence="4 5">D17</strain>
    </source>
</reference>
<proteinExistence type="inferred from homology"/>
<protein>
    <submittedName>
        <fullName evidence="4">D-amino acid aminotransferase</fullName>
    </submittedName>
</protein>
<evidence type="ECO:0000256" key="3">
    <source>
        <dbReference type="ARBA" id="ARBA00022898"/>
    </source>
</evidence>
<dbReference type="EMBL" id="CP054143">
    <property type="protein sequence ID" value="QKJ65305.1"/>
    <property type="molecule type" value="Genomic_DNA"/>
</dbReference>
<dbReference type="FunFam" id="3.20.10.10:FF:000002">
    <property type="entry name" value="D-alanine aminotransferase"/>
    <property type="match status" value="1"/>
</dbReference>
<dbReference type="Proteomes" id="UP000504844">
    <property type="component" value="Chromosome"/>
</dbReference>
<name>A0A6M8SJS8_9NEIS</name>
<dbReference type="RefSeq" id="WP_173531815.1">
    <property type="nucleotide sequence ID" value="NZ_CP054143.1"/>
</dbReference>
<dbReference type="PANTHER" id="PTHR42743:SF10">
    <property type="entry name" value="D-ALANINE AMINOTRANSFERASE"/>
    <property type="match status" value="1"/>
</dbReference>
<keyword evidence="4" id="KW-0808">Transferase</keyword>
<dbReference type="GO" id="GO:0008483">
    <property type="term" value="F:transaminase activity"/>
    <property type="evidence" value="ECO:0007669"/>
    <property type="project" value="UniProtKB-KW"/>
</dbReference>
<evidence type="ECO:0000313" key="4">
    <source>
        <dbReference type="EMBL" id="QKJ65305.1"/>
    </source>
</evidence>
<dbReference type="Pfam" id="PF01063">
    <property type="entry name" value="Aminotran_4"/>
    <property type="match status" value="1"/>
</dbReference>
<dbReference type="InterPro" id="IPR036038">
    <property type="entry name" value="Aminotransferase-like"/>
</dbReference>
<dbReference type="GO" id="GO:0008652">
    <property type="term" value="P:amino acid biosynthetic process"/>
    <property type="evidence" value="ECO:0007669"/>
    <property type="project" value="UniProtKB-ARBA"/>
</dbReference>
<evidence type="ECO:0000256" key="1">
    <source>
        <dbReference type="ARBA" id="ARBA00001933"/>
    </source>
</evidence>
<accession>A0A6M8SJS8</accession>